<dbReference type="GO" id="GO:0008295">
    <property type="term" value="P:spermidine biosynthetic process"/>
    <property type="evidence" value="ECO:0007669"/>
    <property type="project" value="UniProtKB-UniRule"/>
</dbReference>
<feature type="region of interest" description="Disordered" evidence="11">
    <location>
        <begin position="1"/>
        <end position="34"/>
    </location>
</feature>
<evidence type="ECO:0000313" key="13">
    <source>
        <dbReference type="Proteomes" id="UP000494111"/>
    </source>
</evidence>
<evidence type="ECO:0000256" key="5">
    <source>
        <dbReference type="ARBA" id="ARBA00023115"/>
    </source>
</evidence>
<dbReference type="HAMAP" id="MF_00464">
    <property type="entry name" value="AdoMetDC_1"/>
    <property type="match status" value="1"/>
</dbReference>
<evidence type="ECO:0000256" key="9">
    <source>
        <dbReference type="ARBA" id="ARBA00023317"/>
    </source>
</evidence>
<feature type="site" description="Cleavage (non-hydrolytic); by autolysis" evidence="10">
    <location>
        <begin position="99"/>
        <end position="100"/>
    </location>
</feature>
<evidence type="ECO:0000256" key="11">
    <source>
        <dbReference type="SAM" id="MobiDB-lite"/>
    </source>
</evidence>
<dbReference type="PANTHER" id="PTHR33866:SF2">
    <property type="entry name" value="S-ADENOSYLMETHIONINE DECARBOXYLASE PROENZYME"/>
    <property type="match status" value="1"/>
</dbReference>
<keyword evidence="5 10" id="KW-0620">Polyamine biosynthesis</keyword>
<dbReference type="SUPFAM" id="SSF56276">
    <property type="entry name" value="S-adenosylmethionine decarboxylase"/>
    <property type="match status" value="1"/>
</dbReference>
<keyword evidence="6 10" id="KW-0865">Zymogen</keyword>
<dbReference type="InterPro" id="IPR016067">
    <property type="entry name" value="S-AdoMet_deCO2ase_core"/>
</dbReference>
<keyword evidence="2 10" id="KW-0210">Decarboxylase</keyword>
<keyword evidence="1 10" id="KW-0949">S-adenosyl-L-methionine</keyword>
<dbReference type="AlphaFoldDB" id="A0A6S6ZTQ3"/>
<name>A0A6S6ZTQ3_9BURK</name>
<keyword evidence="3 10" id="KW-0068">Autocatalytic cleavage</keyword>
<comment type="similarity">
    <text evidence="10">Belongs to the prokaryotic AdoMetDC family. Type 1 subfamily.</text>
</comment>
<feature type="active site" description="Schiff-base intermediate with substrate; via pyruvic acid" evidence="10">
    <location>
        <position position="100"/>
    </location>
</feature>
<feature type="modified residue" description="Pyruvic acid (Ser); by autocatalysis" evidence="10">
    <location>
        <position position="100"/>
    </location>
</feature>
<gene>
    <name evidence="10 12" type="primary">speH</name>
    <name evidence="12" type="ORF">LMG3458_02400</name>
</gene>
<feature type="active site" description="Proton acceptor; for processing activity" evidence="10">
    <location>
        <position position="105"/>
    </location>
</feature>
<keyword evidence="7 10" id="KW-0456">Lyase</keyword>
<feature type="chain" id="PRO_5029078147" description="S-adenosylmethionine decarboxylase beta chain" evidence="10">
    <location>
        <begin position="1"/>
        <end position="99"/>
    </location>
</feature>
<comment type="PTM">
    <text evidence="10">Is synthesized initially as an inactive proenzyme. Formation of the active enzyme involves a self-maturation process in which the active site pyruvoyl group is generated from an internal serine residue via an autocatalytic post-translational modification. Two non-identical subunits are generated from the proenzyme in this reaction, and the pyruvate is formed at the N-terminus of the alpha chain, which is derived from the carboxyl end of the proenzyme. The post-translation cleavage follows an unusual pathway, termed non-hydrolytic serinolysis, in which the side chain hydroxyl group of the serine supplies its oxygen atom to form the C-terminus of the beta chain, while the remainder of the serine residue undergoes an oxidative deamination to produce ammonia and the pyruvoyl group blocking the N-terminus of the alpha chain.</text>
</comment>
<keyword evidence="4 10" id="KW-0745">Spermidine biosynthesis</keyword>
<dbReference type="Gene3D" id="3.30.360.110">
    <property type="entry name" value="S-adenosylmethionine decarboxylase domain"/>
    <property type="match status" value="1"/>
</dbReference>
<comment type="pathway">
    <text evidence="10">Amine and polyamine biosynthesis; S-adenosylmethioninamine biosynthesis; S-adenosylmethioninamine from S-adenosyl-L-methionine: step 1/1.</text>
</comment>
<dbReference type="GO" id="GO:0005829">
    <property type="term" value="C:cytosol"/>
    <property type="evidence" value="ECO:0007669"/>
    <property type="project" value="TreeGrafter"/>
</dbReference>
<evidence type="ECO:0000256" key="2">
    <source>
        <dbReference type="ARBA" id="ARBA00022793"/>
    </source>
</evidence>
<dbReference type="NCBIfam" id="TIGR03330">
    <property type="entry name" value="SAM_DCase_Bsu"/>
    <property type="match status" value="1"/>
</dbReference>
<evidence type="ECO:0000256" key="3">
    <source>
        <dbReference type="ARBA" id="ARBA00022813"/>
    </source>
</evidence>
<dbReference type="InterPro" id="IPR042284">
    <property type="entry name" value="AdoMetDC_N"/>
</dbReference>
<evidence type="ECO:0000256" key="1">
    <source>
        <dbReference type="ARBA" id="ARBA00022691"/>
    </source>
</evidence>
<comment type="subunit">
    <text evidence="10">Heterotetramer of two alpha and two beta chains arranged as a dimer of alpha/beta heterodimers.</text>
</comment>
<reference evidence="12 13" key="1">
    <citation type="submission" date="2020-04" db="EMBL/GenBank/DDBJ databases">
        <authorList>
            <person name="De Canck E."/>
        </authorList>
    </citation>
    <scope>NUCLEOTIDE SEQUENCE [LARGE SCALE GENOMIC DNA]</scope>
    <source>
        <strain evidence="12 13">LMG 3458</strain>
    </source>
</reference>
<dbReference type="EC" id="4.1.1.50" evidence="10"/>
<keyword evidence="8 10" id="KW-0704">Schiff base</keyword>
<dbReference type="UniPathway" id="UPA00331">
    <property type="reaction ID" value="UER00451"/>
</dbReference>
<dbReference type="Proteomes" id="UP000494111">
    <property type="component" value="Unassembled WGS sequence"/>
</dbReference>
<protein>
    <recommendedName>
        <fullName evidence="10">S-adenosylmethionine decarboxylase proenzyme</fullName>
        <shortName evidence="10">AdoMetDC</shortName>
        <shortName evidence="10">SAMDC</shortName>
        <ecNumber evidence="10">4.1.1.50</ecNumber>
    </recommendedName>
    <component>
        <recommendedName>
            <fullName evidence="10">S-adenosylmethionine decarboxylase beta chain</fullName>
        </recommendedName>
    </component>
    <component>
        <recommendedName>
            <fullName evidence="10">S-adenosylmethionine decarboxylase alpha chain</fullName>
        </recommendedName>
    </component>
</protein>
<evidence type="ECO:0000313" key="12">
    <source>
        <dbReference type="EMBL" id="CAB3696334.1"/>
    </source>
</evidence>
<dbReference type="InterPro" id="IPR017716">
    <property type="entry name" value="S-AdoMet_deCOase_pro-enz"/>
</dbReference>
<dbReference type="GO" id="GO:0004014">
    <property type="term" value="F:adenosylmethionine decarboxylase activity"/>
    <property type="evidence" value="ECO:0007669"/>
    <property type="project" value="UniProtKB-UniRule"/>
</dbReference>
<sequence length="149" mass="15475">MPRDATQNDLAPPVASSATSQVNPHGIPGATPCSTPYATPGRHILADFRGVDAGLLADVAALERELVTAAQAAGAQVLSAHFHHFGAGAGVTGVVMLSESHISVHSWPEHQFAALDIFMCGAARPEQALERLRAALAPLTVRVTIVDRG</sequence>
<organism evidence="12 13">
    <name type="scientific">Achromobacter deleyi</name>
    <dbReference type="NCBI Taxonomy" id="1353891"/>
    <lineage>
        <taxon>Bacteria</taxon>
        <taxon>Pseudomonadati</taxon>
        <taxon>Pseudomonadota</taxon>
        <taxon>Betaproteobacteria</taxon>
        <taxon>Burkholderiales</taxon>
        <taxon>Alcaligenaceae</taxon>
        <taxon>Achromobacter</taxon>
    </lineage>
</organism>
<dbReference type="EMBL" id="CADIJO010000007">
    <property type="protein sequence ID" value="CAB3696334.1"/>
    <property type="molecule type" value="Genomic_DNA"/>
</dbReference>
<comment type="catalytic activity">
    <reaction evidence="10">
        <text>S-adenosyl-L-methionine + H(+) = S-adenosyl 3-(methylsulfanyl)propylamine + CO2</text>
        <dbReference type="Rhea" id="RHEA:15981"/>
        <dbReference type="ChEBI" id="CHEBI:15378"/>
        <dbReference type="ChEBI" id="CHEBI:16526"/>
        <dbReference type="ChEBI" id="CHEBI:57443"/>
        <dbReference type="ChEBI" id="CHEBI:59789"/>
        <dbReference type="EC" id="4.1.1.50"/>
    </reaction>
</comment>
<dbReference type="Gene3D" id="3.30.160.750">
    <property type="match status" value="1"/>
</dbReference>
<feature type="active site" description="Proton donor; for catalytic activity" evidence="10">
    <location>
        <position position="120"/>
    </location>
</feature>
<evidence type="ECO:0000256" key="4">
    <source>
        <dbReference type="ARBA" id="ARBA00023066"/>
    </source>
</evidence>
<dbReference type="InterPro" id="IPR042286">
    <property type="entry name" value="AdoMetDC_C"/>
</dbReference>
<evidence type="ECO:0000256" key="6">
    <source>
        <dbReference type="ARBA" id="ARBA00023145"/>
    </source>
</evidence>
<comment type="function">
    <text evidence="10">Catalyzes the decarboxylation of S-adenosylmethionine to S-adenosylmethioninamine (dcAdoMet), the propylamine donor required for the synthesis of the polyamines spermine and spermidine from the diamine putrescine.</text>
</comment>
<evidence type="ECO:0000256" key="8">
    <source>
        <dbReference type="ARBA" id="ARBA00023270"/>
    </source>
</evidence>
<proteinExistence type="inferred from homology"/>
<accession>A0A6S6ZTQ3</accession>
<evidence type="ECO:0000256" key="10">
    <source>
        <dbReference type="HAMAP-Rule" id="MF_00464"/>
    </source>
</evidence>
<dbReference type="PANTHER" id="PTHR33866">
    <property type="entry name" value="S-ADENOSYLMETHIONINE DECARBOXYLASE PROENZYME"/>
    <property type="match status" value="1"/>
</dbReference>
<evidence type="ECO:0000256" key="7">
    <source>
        <dbReference type="ARBA" id="ARBA00023239"/>
    </source>
</evidence>
<dbReference type="InterPro" id="IPR003826">
    <property type="entry name" value="AdoMetDC_fam_prok"/>
</dbReference>
<comment type="cofactor">
    <cofactor evidence="10">
        <name>pyruvate</name>
        <dbReference type="ChEBI" id="CHEBI:15361"/>
    </cofactor>
    <text evidence="10">Binds 1 pyruvoyl group covalently per subunit.</text>
</comment>
<dbReference type="Pfam" id="PF02675">
    <property type="entry name" value="AdoMet_dc"/>
    <property type="match status" value="1"/>
</dbReference>
<feature type="chain" id="PRO_5029078144" description="S-adenosylmethionine decarboxylase alpha chain" evidence="10">
    <location>
        <begin position="100"/>
        <end position="149"/>
    </location>
</feature>
<keyword evidence="9 10" id="KW-0670">Pyruvate</keyword>